<evidence type="ECO:0000313" key="3">
    <source>
        <dbReference type="Proteomes" id="UP001595898"/>
    </source>
</evidence>
<dbReference type="Proteomes" id="UP001595898">
    <property type="component" value="Unassembled WGS sequence"/>
</dbReference>
<name>A0ABD5PMX6_9EURY</name>
<reference evidence="2 3" key="1">
    <citation type="journal article" date="2019" name="Int. J. Syst. Evol. Microbiol.">
        <title>The Global Catalogue of Microorganisms (GCM) 10K type strain sequencing project: providing services to taxonomists for standard genome sequencing and annotation.</title>
        <authorList>
            <consortium name="The Broad Institute Genomics Platform"/>
            <consortium name="The Broad Institute Genome Sequencing Center for Infectious Disease"/>
            <person name="Wu L."/>
            <person name="Ma J."/>
        </authorList>
    </citation>
    <scope>NUCLEOTIDE SEQUENCE [LARGE SCALE GENOMIC DNA]</scope>
    <source>
        <strain evidence="2 3">WLHS5</strain>
    </source>
</reference>
<protein>
    <recommendedName>
        <fullName evidence="1">DUF7344 domain-containing protein</fullName>
    </recommendedName>
</protein>
<dbReference type="AlphaFoldDB" id="A0ABD5PMX6"/>
<organism evidence="2 3">
    <name type="scientific">Halosolutus amylolyticus</name>
    <dbReference type="NCBI Taxonomy" id="2932267"/>
    <lineage>
        <taxon>Archaea</taxon>
        <taxon>Methanobacteriati</taxon>
        <taxon>Methanobacteriota</taxon>
        <taxon>Stenosarchaea group</taxon>
        <taxon>Halobacteria</taxon>
        <taxon>Halobacteriales</taxon>
        <taxon>Natrialbaceae</taxon>
        <taxon>Halosolutus</taxon>
    </lineage>
</organism>
<dbReference type="RefSeq" id="WP_250141361.1">
    <property type="nucleotide sequence ID" value="NZ_JALIQP010000004.1"/>
</dbReference>
<comment type="caution">
    <text evidence="2">The sequence shown here is derived from an EMBL/GenBank/DDBJ whole genome shotgun (WGS) entry which is preliminary data.</text>
</comment>
<evidence type="ECO:0000313" key="2">
    <source>
        <dbReference type="EMBL" id="MFC4541952.1"/>
    </source>
</evidence>
<sequence>MADPSSLDTIYGLLAASQRRYILYYLLDNDRANIEGLSLQLAAWENDEPVTAVSEADRKDVVVSLVHSQLPKLESHGVIEYDERSGDIVAVEGFDDLWAAVERAYVFDDAVVIDESDESFLYSEPLQSGGEEQ</sequence>
<gene>
    <name evidence="2" type="ORF">ACFO5R_08440</name>
</gene>
<dbReference type="Pfam" id="PF24035">
    <property type="entry name" value="DUF7344"/>
    <property type="match status" value="1"/>
</dbReference>
<keyword evidence="3" id="KW-1185">Reference proteome</keyword>
<proteinExistence type="predicted"/>
<feature type="domain" description="DUF7344" evidence="1">
    <location>
        <begin position="12"/>
        <end position="88"/>
    </location>
</feature>
<accession>A0ABD5PMX6</accession>
<dbReference type="InterPro" id="IPR055768">
    <property type="entry name" value="DUF7344"/>
</dbReference>
<evidence type="ECO:0000259" key="1">
    <source>
        <dbReference type="Pfam" id="PF24035"/>
    </source>
</evidence>
<dbReference type="EMBL" id="JBHSFA010000005">
    <property type="protein sequence ID" value="MFC4541952.1"/>
    <property type="molecule type" value="Genomic_DNA"/>
</dbReference>